<keyword evidence="3 6" id="KW-0812">Transmembrane</keyword>
<dbReference type="InterPro" id="IPR050833">
    <property type="entry name" value="Poly_Biosynth_Transport"/>
</dbReference>
<evidence type="ECO:0000256" key="3">
    <source>
        <dbReference type="ARBA" id="ARBA00022692"/>
    </source>
</evidence>
<dbReference type="PANTHER" id="PTHR30250">
    <property type="entry name" value="PST FAMILY PREDICTED COLANIC ACID TRANSPORTER"/>
    <property type="match status" value="1"/>
</dbReference>
<feature type="transmembrane region" description="Helical" evidence="6">
    <location>
        <begin position="218"/>
        <end position="242"/>
    </location>
</feature>
<organism evidence="7 8">
    <name type="scientific">Candidatus Magnetominusculus xianensis</name>
    <dbReference type="NCBI Taxonomy" id="1748249"/>
    <lineage>
        <taxon>Bacteria</taxon>
        <taxon>Pseudomonadati</taxon>
        <taxon>Nitrospirota</taxon>
        <taxon>Nitrospiria</taxon>
        <taxon>Nitrospirales</taxon>
        <taxon>Nitrospiraceae</taxon>
        <taxon>Candidatus Magnetominusculus</taxon>
    </lineage>
</organism>
<feature type="transmembrane region" description="Helical" evidence="6">
    <location>
        <begin position="361"/>
        <end position="380"/>
    </location>
</feature>
<dbReference type="EMBL" id="LNQR01000034">
    <property type="protein sequence ID" value="KWT90943.1"/>
    <property type="molecule type" value="Genomic_DNA"/>
</dbReference>
<feature type="transmembrane region" description="Helical" evidence="6">
    <location>
        <begin position="326"/>
        <end position="349"/>
    </location>
</feature>
<feature type="transmembrane region" description="Helical" evidence="6">
    <location>
        <begin position="386"/>
        <end position="409"/>
    </location>
</feature>
<sequence>MDQTKRIKKIASNTAWFITSRMAEVINSLLLVAIVARYLGVKEFGVYSFLIAACWTVLPLFLVLQRILVRDIAIDKGQAPEITGEGLALIGLLAPPILVFTMVLLVIFKVDAIYFPALAINVFAITFAALNSVCTSVFIAFEKVKYETLVSFVISFLSVVFMAAVVFFDMGFNAAFLAFMLSNLIGLCISWGLAARLGARPVIKFDKGRMIYFIKECGFLAVNQILIQVYSYLGVFFLKTFTTDYDIGLFQAPARVVNRLNVFPISFSVALYPVLASLTAISYQKEQIDQMITTACRLTLIVTIPLSIAGFVMAEELVMLFFGAKYVGSAALLRLMILGINFSFLIYIFEPLLIILHKQRNMFILNLILLTLSGALYYPLTKFSGAYGASAAFFASNVLYLGIYLYYMSSIVSLAPLFRRGYLAIAGGGIALGLIYFSAGRYPKFMVLAAALAIYGVFAKKAFTFGEILFMKGLLRKKPAS</sequence>
<dbReference type="Proteomes" id="UP000060487">
    <property type="component" value="Unassembled WGS sequence"/>
</dbReference>
<feature type="transmembrane region" description="Helical" evidence="6">
    <location>
        <begin position="262"/>
        <end position="283"/>
    </location>
</feature>
<feature type="transmembrane region" description="Helical" evidence="6">
    <location>
        <begin position="421"/>
        <end position="439"/>
    </location>
</feature>
<feature type="transmembrane region" description="Helical" evidence="6">
    <location>
        <begin position="46"/>
        <end position="65"/>
    </location>
</feature>
<proteinExistence type="predicted"/>
<evidence type="ECO:0000313" key="8">
    <source>
        <dbReference type="Proteomes" id="UP000060487"/>
    </source>
</evidence>
<feature type="transmembrane region" description="Helical" evidence="6">
    <location>
        <begin position="114"/>
        <end position="141"/>
    </location>
</feature>
<evidence type="ECO:0000256" key="1">
    <source>
        <dbReference type="ARBA" id="ARBA00004651"/>
    </source>
</evidence>
<reference evidence="7 8" key="1">
    <citation type="submission" date="2015-11" db="EMBL/GenBank/DDBJ databases">
        <authorList>
            <person name="Lin W."/>
        </authorList>
    </citation>
    <scope>NUCLEOTIDE SEQUENCE [LARGE SCALE GENOMIC DNA]</scope>
    <source>
        <strain evidence="7 8">HCH-1</strain>
    </source>
</reference>
<feature type="transmembrane region" description="Helical" evidence="6">
    <location>
        <begin position="174"/>
        <end position="197"/>
    </location>
</feature>
<evidence type="ECO:0000313" key="7">
    <source>
        <dbReference type="EMBL" id="KWT90943.1"/>
    </source>
</evidence>
<evidence type="ECO:0000256" key="2">
    <source>
        <dbReference type="ARBA" id="ARBA00022475"/>
    </source>
</evidence>
<feature type="transmembrane region" description="Helical" evidence="6">
    <location>
        <begin position="445"/>
        <end position="470"/>
    </location>
</feature>
<accession>A0ABR5SI63</accession>
<keyword evidence="5 6" id="KW-0472">Membrane</keyword>
<feature type="transmembrane region" description="Helical" evidence="6">
    <location>
        <begin position="86"/>
        <end position="108"/>
    </location>
</feature>
<feature type="transmembrane region" description="Helical" evidence="6">
    <location>
        <begin position="148"/>
        <end position="168"/>
    </location>
</feature>
<feature type="transmembrane region" description="Helical" evidence="6">
    <location>
        <begin position="21"/>
        <end position="40"/>
    </location>
</feature>
<keyword evidence="8" id="KW-1185">Reference proteome</keyword>
<keyword evidence="4 6" id="KW-1133">Transmembrane helix</keyword>
<dbReference type="PANTHER" id="PTHR30250:SF11">
    <property type="entry name" value="O-ANTIGEN TRANSPORTER-RELATED"/>
    <property type="match status" value="1"/>
</dbReference>
<keyword evidence="2" id="KW-1003">Cell membrane</keyword>
<evidence type="ECO:0000256" key="5">
    <source>
        <dbReference type="ARBA" id="ARBA00023136"/>
    </source>
</evidence>
<protein>
    <submittedName>
        <fullName evidence="7">Polysaccharide biosynthesis protein</fullName>
    </submittedName>
</protein>
<evidence type="ECO:0000256" key="4">
    <source>
        <dbReference type="ARBA" id="ARBA00022989"/>
    </source>
</evidence>
<dbReference type="Pfam" id="PF01943">
    <property type="entry name" value="Polysacc_synt"/>
    <property type="match status" value="1"/>
</dbReference>
<comment type="caution">
    <text evidence="7">The sequence shown here is derived from an EMBL/GenBank/DDBJ whole genome shotgun (WGS) entry which is preliminary data.</text>
</comment>
<feature type="transmembrane region" description="Helical" evidence="6">
    <location>
        <begin position="295"/>
        <end position="314"/>
    </location>
</feature>
<gene>
    <name evidence="7" type="ORF">ASN18_1027</name>
</gene>
<evidence type="ECO:0000256" key="6">
    <source>
        <dbReference type="SAM" id="Phobius"/>
    </source>
</evidence>
<dbReference type="RefSeq" id="WP_085051676.1">
    <property type="nucleotide sequence ID" value="NZ_LNQR01000034.1"/>
</dbReference>
<dbReference type="InterPro" id="IPR002797">
    <property type="entry name" value="Polysacc_synth"/>
</dbReference>
<comment type="subcellular location">
    <subcellularLocation>
        <location evidence="1">Cell membrane</location>
        <topology evidence="1">Multi-pass membrane protein</topology>
    </subcellularLocation>
</comment>
<name>A0ABR5SI63_9BACT</name>